<evidence type="ECO:0000256" key="3">
    <source>
        <dbReference type="SAM" id="MobiDB-lite"/>
    </source>
</evidence>
<feature type="region of interest" description="Disordered" evidence="3">
    <location>
        <begin position="639"/>
        <end position="671"/>
    </location>
</feature>
<evidence type="ECO:0000256" key="1">
    <source>
        <dbReference type="ARBA" id="ARBA00008968"/>
    </source>
</evidence>
<dbReference type="Pfam" id="PF19038">
    <property type="entry name" value="Fuz_longin_3"/>
    <property type="match status" value="1"/>
</dbReference>
<dbReference type="PRINTS" id="PR01546">
    <property type="entry name" value="YEAST73DUF"/>
</dbReference>
<comment type="similarity">
    <text evidence="1 2">Belongs to the MON1/SAND family.</text>
</comment>
<feature type="domain" description="FUZ/MON1/HPS1 third Longin" evidence="6">
    <location>
        <begin position="525"/>
        <end position="631"/>
    </location>
</feature>
<evidence type="ECO:0000259" key="6">
    <source>
        <dbReference type="Pfam" id="PF19038"/>
    </source>
</evidence>
<gene>
    <name evidence="7" type="ORF">FSCOSCO3_A025790</name>
</gene>
<evidence type="ECO:0000259" key="4">
    <source>
        <dbReference type="Pfam" id="PF19036"/>
    </source>
</evidence>
<dbReference type="GO" id="GO:0006623">
    <property type="term" value="P:protein targeting to vacuole"/>
    <property type="evidence" value="ECO:0007669"/>
    <property type="project" value="UniProtKB-UniRule"/>
</dbReference>
<sequence>MVTHRAHHLFGTYSEGRDQPRPPSILIGRLNLSSEIPDVCCGIAPDVSAVHQSDWDGIMERDNHQEGEAQGVKICDPPSESNPLAHTLATSLSLLGNHMFPDQVERNDSGTANKEETVDSFISDITAEEPSLDAESHSNQVTKLDTEETENPECQNIASTQPTDGGTEDAADNDQSDSGEFVVTMLAKAKLEEQGLGVKGRSSPLLEAGTQECPAFITHREEDVTADSWRQHRKHVFVLSEAGKPIYSRYGSEEALSSTMGVMMALVSFVQSGDNIIRSVYSEEHTVVFLQKGPLVLVCVSSSRQSEQQLRGELLYVYYQIISMLTQASISRIFEHKKNYDLRRLLAGSEKILDGLLNLVDSDPSFLLAAVHCLPIASSLRDSLSQILQKAITPNLVFSILIAKNQLLTIVQEKNVIEDSRLEPADVHLLLNLIGASSAFQAGEIWTPICLPLFNPDCYFYAYISYLDPPECTVCLLLLSTDKEAFYAVAECKRKIEEAMVAQNSLSLIAKAHSYSVSQVGVSDLRHFMYKPFDVPDNYRQLTQFTSPEMEAPYSSEEEKMRLLDLYRYMHSRIHSTSRPLKLIYHVAERETLLAWVTSKFELYTCFSPLVTKACAITAITKLLRWIKKEEDRLFIRYPPKYSTTPNPSKSSRSGKSDQQDSTDNGFLSLL</sequence>
<feature type="domain" description="FUZ/MON1/HPS1 second Longin" evidence="5">
    <location>
        <begin position="395"/>
        <end position="496"/>
    </location>
</feature>
<feature type="region of interest" description="Disordered" evidence="3">
    <location>
        <begin position="128"/>
        <end position="176"/>
    </location>
</feature>
<dbReference type="PANTHER" id="PTHR13027:SF13">
    <property type="entry name" value="VACUOLAR FUSION PROTEIN MON1 HOMOLOG B"/>
    <property type="match status" value="1"/>
</dbReference>
<dbReference type="InterPro" id="IPR004353">
    <property type="entry name" value="Mon1"/>
</dbReference>
<comment type="caution">
    <text evidence="7">The sequence shown here is derived from an EMBL/GenBank/DDBJ whole genome shotgun (WGS) entry which is preliminary data.</text>
</comment>
<feature type="compositionally biased region" description="Polar residues" evidence="3">
    <location>
        <begin position="660"/>
        <end position="671"/>
    </location>
</feature>
<evidence type="ECO:0000313" key="8">
    <source>
        <dbReference type="Proteomes" id="UP001314229"/>
    </source>
</evidence>
<feature type="domain" description="FUZ/MON1/HPS1 first Longin" evidence="4">
    <location>
        <begin position="234"/>
        <end position="356"/>
    </location>
</feature>
<dbReference type="Proteomes" id="UP001314229">
    <property type="component" value="Unassembled WGS sequence"/>
</dbReference>
<protein>
    <recommendedName>
        <fullName evidence="2">Vacuolar fusion protein MON1 homolog</fullName>
    </recommendedName>
</protein>
<feature type="compositionally biased region" description="Polar residues" evidence="3">
    <location>
        <begin position="642"/>
        <end position="654"/>
    </location>
</feature>
<dbReference type="PANTHER" id="PTHR13027">
    <property type="entry name" value="SAND PROTEIN-RELATED"/>
    <property type="match status" value="1"/>
</dbReference>
<evidence type="ECO:0000313" key="7">
    <source>
        <dbReference type="EMBL" id="CAK6952571.1"/>
    </source>
</evidence>
<dbReference type="EMBL" id="CAWUFR010000010">
    <property type="protein sequence ID" value="CAK6952571.1"/>
    <property type="molecule type" value="Genomic_DNA"/>
</dbReference>
<dbReference type="GO" id="GO:0035658">
    <property type="term" value="C:Mon1-Ccz1 complex"/>
    <property type="evidence" value="ECO:0007669"/>
    <property type="project" value="TreeGrafter"/>
</dbReference>
<evidence type="ECO:0000259" key="5">
    <source>
        <dbReference type="Pfam" id="PF19037"/>
    </source>
</evidence>
<feature type="compositionally biased region" description="Acidic residues" evidence="3">
    <location>
        <begin position="166"/>
        <end position="176"/>
    </location>
</feature>
<dbReference type="AlphaFoldDB" id="A0AAV1MZL0"/>
<dbReference type="InterPro" id="IPR043970">
    <property type="entry name" value="FUZ/MON1/HPS1_longin_3"/>
</dbReference>
<accession>A0AAV1MZL0</accession>
<name>A0AAV1MZL0_SCOSC</name>
<comment type="function">
    <text evidence="2">Plays an important role in membrane trafficking through the secretory apparatus.</text>
</comment>
<proteinExistence type="inferred from homology"/>
<dbReference type="Pfam" id="PF19037">
    <property type="entry name" value="Fuz_longin_2"/>
    <property type="match status" value="1"/>
</dbReference>
<evidence type="ECO:0000256" key="2">
    <source>
        <dbReference type="RuleBase" id="RU367048"/>
    </source>
</evidence>
<organism evidence="7 8">
    <name type="scientific">Scomber scombrus</name>
    <name type="common">Atlantic mackerel</name>
    <name type="synonym">Scomber vernalis</name>
    <dbReference type="NCBI Taxonomy" id="13677"/>
    <lineage>
        <taxon>Eukaryota</taxon>
        <taxon>Metazoa</taxon>
        <taxon>Chordata</taxon>
        <taxon>Craniata</taxon>
        <taxon>Vertebrata</taxon>
        <taxon>Euteleostomi</taxon>
        <taxon>Actinopterygii</taxon>
        <taxon>Neopterygii</taxon>
        <taxon>Teleostei</taxon>
        <taxon>Neoteleostei</taxon>
        <taxon>Acanthomorphata</taxon>
        <taxon>Pelagiaria</taxon>
        <taxon>Scombriformes</taxon>
        <taxon>Scombridae</taxon>
        <taxon>Scomber</taxon>
    </lineage>
</organism>
<feature type="region of interest" description="Disordered" evidence="3">
    <location>
        <begin position="1"/>
        <end position="21"/>
    </location>
</feature>
<feature type="compositionally biased region" description="Polar residues" evidence="3">
    <location>
        <begin position="152"/>
        <end position="164"/>
    </location>
</feature>
<dbReference type="GO" id="GO:0016192">
    <property type="term" value="P:vesicle-mediated transport"/>
    <property type="evidence" value="ECO:0007669"/>
    <property type="project" value="InterPro"/>
</dbReference>
<reference evidence="7 8" key="1">
    <citation type="submission" date="2024-01" db="EMBL/GenBank/DDBJ databases">
        <authorList>
            <person name="Alioto T."/>
            <person name="Alioto T."/>
            <person name="Gomez Garrido J."/>
        </authorList>
    </citation>
    <scope>NUCLEOTIDE SEQUENCE [LARGE SCALE GENOMIC DNA]</scope>
</reference>
<dbReference type="InterPro" id="IPR043971">
    <property type="entry name" value="FUZ/MON1/HPS1_longin_2"/>
</dbReference>
<dbReference type="InterPro" id="IPR043972">
    <property type="entry name" value="FUZ/MON1/HPS1_longin_1"/>
</dbReference>
<dbReference type="Pfam" id="PF19036">
    <property type="entry name" value="Fuz_longin_1"/>
    <property type="match status" value="1"/>
</dbReference>
<keyword evidence="8" id="KW-1185">Reference proteome</keyword>